<name>A0ABD1YK60_9MARC</name>
<comment type="caution">
    <text evidence="10">The sequence shown here is derived from an EMBL/GenBank/DDBJ whole genome shotgun (WGS) entry which is preliminary data.</text>
</comment>
<dbReference type="PANTHER" id="PTHR32285">
    <property type="entry name" value="PROTEIN TRICHOME BIREFRINGENCE-LIKE 9-RELATED"/>
    <property type="match status" value="1"/>
</dbReference>
<feature type="domain" description="Trichome birefringence-like C-terminal" evidence="8">
    <location>
        <begin position="163"/>
        <end position="448"/>
    </location>
</feature>
<keyword evidence="11" id="KW-1185">Reference proteome</keyword>
<evidence type="ECO:0000256" key="3">
    <source>
        <dbReference type="ARBA" id="ARBA00022692"/>
    </source>
</evidence>
<keyword evidence="3 7" id="KW-0812">Transmembrane</keyword>
<dbReference type="PANTHER" id="PTHR32285:SF235">
    <property type="entry name" value="PROTEIN TRICHOME BIREFRINGENCE-LIKE 16"/>
    <property type="match status" value="1"/>
</dbReference>
<keyword evidence="4" id="KW-0735">Signal-anchor</keyword>
<dbReference type="EMBL" id="JBHFFA010000004">
    <property type="protein sequence ID" value="KAL2631171.1"/>
    <property type="molecule type" value="Genomic_DNA"/>
</dbReference>
<keyword evidence="6 7" id="KW-0472">Membrane</keyword>
<dbReference type="Proteomes" id="UP001605036">
    <property type="component" value="Unassembled WGS sequence"/>
</dbReference>
<evidence type="ECO:0000256" key="7">
    <source>
        <dbReference type="SAM" id="Phobius"/>
    </source>
</evidence>
<dbReference type="Pfam" id="PF13839">
    <property type="entry name" value="PC-Esterase"/>
    <property type="match status" value="1"/>
</dbReference>
<evidence type="ECO:0000256" key="4">
    <source>
        <dbReference type="ARBA" id="ARBA00022968"/>
    </source>
</evidence>
<evidence type="ECO:0008006" key="12">
    <source>
        <dbReference type="Google" id="ProtNLM"/>
    </source>
</evidence>
<feature type="transmembrane region" description="Helical" evidence="7">
    <location>
        <begin position="12"/>
        <end position="32"/>
    </location>
</feature>
<dbReference type="AlphaFoldDB" id="A0ABD1YK60"/>
<evidence type="ECO:0000259" key="9">
    <source>
        <dbReference type="Pfam" id="PF14416"/>
    </source>
</evidence>
<dbReference type="GO" id="GO:0016020">
    <property type="term" value="C:membrane"/>
    <property type="evidence" value="ECO:0007669"/>
    <property type="project" value="UniProtKB-SubCell"/>
</dbReference>
<reference evidence="10 11" key="1">
    <citation type="submission" date="2024-09" db="EMBL/GenBank/DDBJ databases">
        <title>Chromosome-scale assembly of Riccia fluitans.</title>
        <authorList>
            <person name="Paukszto L."/>
            <person name="Sawicki J."/>
            <person name="Karawczyk K."/>
            <person name="Piernik-Szablinska J."/>
            <person name="Szczecinska M."/>
            <person name="Mazdziarz M."/>
        </authorList>
    </citation>
    <scope>NUCLEOTIDE SEQUENCE [LARGE SCALE GENOMIC DNA]</scope>
    <source>
        <strain evidence="10">Rf_01</strain>
        <tissue evidence="10">Aerial parts of the thallus</tissue>
    </source>
</reference>
<evidence type="ECO:0000313" key="10">
    <source>
        <dbReference type="EMBL" id="KAL2631171.1"/>
    </source>
</evidence>
<organism evidence="10 11">
    <name type="scientific">Riccia fluitans</name>
    <dbReference type="NCBI Taxonomy" id="41844"/>
    <lineage>
        <taxon>Eukaryota</taxon>
        <taxon>Viridiplantae</taxon>
        <taxon>Streptophyta</taxon>
        <taxon>Embryophyta</taxon>
        <taxon>Marchantiophyta</taxon>
        <taxon>Marchantiopsida</taxon>
        <taxon>Marchantiidae</taxon>
        <taxon>Marchantiales</taxon>
        <taxon>Ricciaceae</taxon>
        <taxon>Riccia</taxon>
    </lineage>
</organism>
<accession>A0ABD1YK60</accession>
<dbReference type="InterPro" id="IPR025846">
    <property type="entry name" value="TBL_N"/>
</dbReference>
<protein>
    <recommendedName>
        <fullName evidence="12">Trichome birefringence-like N-terminal domain-containing protein</fullName>
    </recommendedName>
</protein>
<dbReference type="InterPro" id="IPR026057">
    <property type="entry name" value="TBL_C"/>
</dbReference>
<gene>
    <name evidence="10" type="ORF">R1flu_015857</name>
</gene>
<evidence type="ECO:0000313" key="11">
    <source>
        <dbReference type="Proteomes" id="UP001605036"/>
    </source>
</evidence>
<evidence type="ECO:0000256" key="1">
    <source>
        <dbReference type="ARBA" id="ARBA00004167"/>
    </source>
</evidence>
<comment type="subcellular location">
    <subcellularLocation>
        <location evidence="1">Membrane</location>
        <topology evidence="1">Single-pass membrane protein</topology>
    </subcellularLocation>
</comment>
<evidence type="ECO:0000256" key="6">
    <source>
        <dbReference type="ARBA" id="ARBA00023136"/>
    </source>
</evidence>
<evidence type="ECO:0000259" key="8">
    <source>
        <dbReference type="Pfam" id="PF13839"/>
    </source>
</evidence>
<dbReference type="InterPro" id="IPR029962">
    <property type="entry name" value="TBL"/>
</dbReference>
<dbReference type="Pfam" id="PF14416">
    <property type="entry name" value="PMR5N"/>
    <property type="match status" value="1"/>
</dbReference>
<evidence type="ECO:0000256" key="2">
    <source>
        <dbReference type="ARBA" id="ARBA00007727"/>
    </source>
</evidence>
<feature type="domain" description="Trichome birefringence-like N-terminal" evidence="9">
    <location>
        <begin position="108"/>
        <end position="162"/>
    </location>
</feature>
<comment type="similarity">
    <text evidence="2">Belongs to the PC-esterase family. TBL subfamily.</text>
</comment>
<sequence>MELHKNKGRKTGQVFVAIMVFIATTVILWSAWEETKPMLLVCRPDSKVSRLKWYFGDWEQKAMWAASEQGQKGLHENAMEVSSNVDSSLVQNSSDVKPSTTSETSGGKCDFTRGNWIVDAQNRPLYDGTKCKRYLSAMWACREMNRPDFEFEKLRWQPDGCDLPTFSSHGFLERMENKAIAFVGDSLGRQQFQSLMCMLTDGEGQAEDVEDTAADWGLSPVPGTLRGRGNAHTFKRTNTTVIFYWSASLGFVEFNRSGEQEGWSALHIDQPDEFLRDEIQKLDLLILNSGHHWNRGKFTNNKWHMYVDGMPIPDGHKLGSIPEAYNYSMHKQIEYLDAKLGETGGKPTVFMRTLSPRHFKNGDWNTGGSCDNTQAQVDTNVTYKGPETAMVMNNAVRASKRIHLLNIIPLSRTREEGHISKYGRNSDHQDCLHWCLPGVPDTWNELLYGYLATDSSLAALS</sequence>
<proteinExistence type="inferred from homology"/>
<keyword evidence="5 7" id="KW-1133">Transmembrane helix</keyword>
<evidence type="ECO:0000256" key="5">
    <source>
        <dbReference type="ARBA" id="ARBA00022989"/>
    </source>
</evidence>